<name>A0A9Q1BN13_HOLLE</name>
<reference evidence="3" key="1">
    <citation type="submission" date="2021-10" db="EMBL/GenBank/DDBJ databases">
        <title>Tropical sea cucumber genome reveals ecological adaptation and Cuvierian tubules defense mechanism.</title>
        <authorList>
            <person name="Chen T."/>
        </authorList>
    </citation>
    <scope>NUCLEOTIDE SEQUENCE</scope>
    <source>
        <strain evidence="3">Nanhai2018</strain>
        <tissue evidence="3">Muscle</tissue>
    </source>
</reference>
<organism evidence="3 4">
    <name type="scientific">Holothuria leucospilota</name>
    <name type="common">Black long sea cucumber</name>
    <name type="synonym">Mertensiothuria leucospilota</name>
    <dbReference type="NCBI Taxonomy" id="206669"/>
    <lineage>
        <taxon>Eukaryota</taxon>
        <taxon>Metazoa</taxon>
        <taxon>Echinodermata</taxon>
        <taxon>Eleutherozoa</taxon>
        <taxon>Echinozoa</taxon>
        <taxon>Holothuroidea</taxon>
        <taxon>Aspidochirotacea</taxon>
        <taxon>Aspidochirotida</taxon>
        <taxon>Holothuriidae</taxon>
        <taxon>Holothuria</taxon>
    </lineage>
</organism>
<dbReference type="EMBL" id="JAIZAY010000014">
    <property type="protein sequence ID" value="KAJ8029465.1"/>
    <property type="molecule type" value="Genomic_DNA"/>
</dbReference>
<dbReference type="Proteomes" id="UP001152320">
    <property type="component" value="Chromosome 14"/>
</dbReference>
<dbReference type="AlphaFoldDB" id="A0A9Q1BN13"/>
<feature type="compositionally biased region" description="Basic and acidic residues" evidence="1">
    <location>
        <begin position="44"/>
        <end position="57"/>
    </location>
</feature>
<evidence type="ECO:0000313" key="3">
    <source>
        <dbReference type="EMBL" id="KAJ8029465.1"/>
    </source>
</evidence>
<dbReference type="OrthoDB" id="10062823at2759"/>
<protein>
    <submittedName>
        <fullName evidence="3">UPF0729 protein C18orf32-like</fullName>
    </submittedName>
</protein>
<gene>
    <name evidence="3" type="ORF">HOLleu_28865</name>
</gene>
<feature type="region of interest" description="Disordered" evidence="1">
    <location>
        <begin position="44"/>
        <end position="96"/>
    </location>
</feature>
<evidence type="ECO:0000313" key="4">
    <source>
        <dbReference type="Proteomes" id="UP001152320"/>
    </source>
</evidence>
<sequence>MVCIPCIVIPLVLWVLRLLQPYLMPYLPEGVQNWFKYNMKAYGPKDKSVDDSSEEKASCPLKGSNSTTEKNGHVQNGHVQNGHAAEIPCVPDKKSD</sequence>
<proteinExistence type="predicted"/>
<feature type="chain" id="PRO_5040112991" evidence="2">
    <location>
        <begin position="22"/>
        <end position="96"/>
    </location>
</feature>
<keyword evidence="4" id="KW-1185">Reference proteome</keyword>
<feature type="signal peptide" evidence="2">
    <location>
        <begin position="1"/>
        <end position="21"/>
    </location>
</feature>
<evidence type="ECO:0000256" key="2">
    <source>
        <dbReference type="SAM" id="SignalP"/>
    </source>
</evidence>
<keyword evidence="2" id="KW-0732">Signal</keyword>
<accession>A0A9Q1BN13</accession>
<feature type="compositionally biased region" description="Polar residues" evidence="1">
    <location>
        <begin position="63"/>
        <end position="79"/>
    </location>
</feature>
<evidence type="ECO:0000256" key="1">
    <source>
        <dbReference type="SAM" id="MobiDB-lite"/>
    </source>
</evidence>
<comment type="caution">
    <text evidence="3">The sequence shown here is derived from an EMBL/GenBank/DDBJ whole genome shotgun (WGS) entry which is preliminary data.</text>
</comment>